<comment type="caution">
    <text evidence="1">The sequence shown here is derived from an EMBL/GenBank/DDBJ whole genome shotgun (WGS) entry which is preliminary data.</text>
</comment>
<dbReference type="EMBL" id="MU117963">
    <property type="protein sequence ID" value="KAF9653677.1"/>
    <property type="molecule type" value="Genomic_DNA"/>
</dbReference>
<name>A0ACB6ZVV8_THEGA</name>
<dbReference type="Proteomes" id="UP000886501">
    <property type="component" value="Unassembled WGS sequence"/>
</dbReference>
<evidence type="ECO:0000313" key="2">
    <source>
        <dbReference type="Proteomes" id="UP000886501"/>
    </source>
</evidence>
<reference evidence="1" key="1">
    <citation type="submission" date="2019-10" db="EMBL/GenBank/DDBJ databases">
        <authorList>
            <consortium name="DOE Joint Genome Institute"/>
            <person name="Kuo A."/>
            <person name="Miyauchi S."/>
            <person name="Kiss E."/>
            <person name="Drula E."/>
            <person name="Kohler A."/>
            <person name="Sanchez-Garcia M."/>
            <person name="Andreopoulos B."/>
            <person name="Barry K.W."/>
            <person name="Bonito G."/>
            <person name="Buee M."/>
            <person name="Carver A."/>
            <person name="Chen C."/>
            <person name="Cichocki N."/>
            <person name="Clum A."/>
            <person name="Culley D."/>
            <person name="Crous P.W."/>
            <person name="Fauchery L."/>
            <person name="Girlanda M."/>
            <person name="Hayes R."/>
            <person name="Keri Z."/>
            <person name="Labutti K."/>
            <person name="Lipzen A."/>
            <person name="Lombard V."/>
            <person name="Magnuson J."/>
            <person name="Maillard F."/>
            <person name="Morin E."/>
            <person name="Murat C."/>
            <person name="Nolan M."/>
            <person name="Ohm R."/>
            <person name="Pangilinan J."/>
            <person name="Pereira M."/>
            <person name="Perotto S."/>
            <person name="Peter M."/>
            <person name="Riley R."/>
            <person name="Sitrit Y."/>
            <person name="Stielow B."/>
            <person name="Szollosi G."/>
            <person name="Zifcakova L."/>
            <person name="Stursova M."/>
            <person name="Spatafora J.W."/>
            <person name="Tedersoo L."/>
            <person name="Vaario L.-M."/>
            <person name="Yamada A."/>
            <person name="Yan M."/>
            <person name="Wang P."/>
            <person name="Xu J."/>
            <person name="Bruns T."/>
            <person name="Baldrian P."/>
            <person name="Vilgalys R."/>
            <person name="Henrissat B."/>
            <person name="Grigoriev I.V."/>
            <person name="Hibbett D."/>
            <person name="Nagy L.G."/>
            <person name="Martin F.M."/>
        </authorList>
    </citation>
    <scope>NUCLEOTIDE SEQUENCE</scope>
    <source>
        <strain evidence="1">P2</strain>
    </source>
</reference>
<gene>
    <name evidence="1" type="ORF">BDM02DRAFT_3107645</name>
</gene>
<reference evidence="1" key="2">
    <citation type="journal article" date="2020" name="Nat. Commun.">
        <title>Large-scale genome sequencing of mycorrhizal fungi provides insights into the early evolution of symbiotic traits.</title>
        <authorList>
            <person name="Miyauchi S."/>
            <person name="Kiss E."/>
            <person name="Kuo A."/>
            <person name="Drula E."/>
            <person name="Kohler A."/>
            <person name="Sanchez-Garcia M."/>
            <person name="Morin E."/>
            <person name="Andreopoulos B."/>
            <person name="Barry K.W."/>
            <person name="Bonito G."/>
            <person name="Buee M."/>
            <person name="Carver A."/>
            <person name="Chen C."/>
            <person name="Cichocki N."/>
            <person name="Clum A."/>
            <person name="Culley D."/>
            <person name="Crous P.W."/>
            <person name="Fauchery L."/>
            <person name="Girlanda M."/>
            <person name="Hayes R.D."/>
            <person name="Keri Z."/>
            <person name="LaButti K."/>
            <person name="Lipzen A."/>
            <person name="Lombard V."/>
            <person name="Magnuson J."/>
            <person name="Maillard F."/>
            <person name="Murat C."/>
            <person name="Nolan M."/>
            <person name="Ohm R.A."/>
            <person name="Pangilinan J."/>
            <person name="Pereira M.F."/>
            <person name="Perotto S."/>
            <person name="Peter M."/>
            <person name="Pfister S."/>
            <person name="Riley R."/>
            <person name="Sitrit Y."/>
            <person name="Stielow J.B."/>
            <person name="Szollosi G."/>
            <person name="Zifcakova L."/>
            <person name="Stursova M."/>
            <person name="Spatafora J.W."/>
            <person name="Tedersoo L."/>
            <person name="Vaario L.M."/>
            <person name="Yamada A."/>
            <person name="Yan M."/>
            <person name="Wang P."/>
            <person name="Xu J."/>
            <person name="Bruns T."/>
            <person name="Baldrian P."/>
            <person name="Vilgalys R."/>
            <person name="Dunand C."/>
            <person name="Henrissat B."/>
            <person name="Grigoriev I.V."/>
            <person name="Hibbett D."/>
            <person name="Nagy L.G."/>
            <person name="Martin F.M."/>
        </authorList>
    </citation>
    <scope>NUCLEOTIDE SEQUENCE</scope>
    <source>
        <strain evidence="1">P2</strain>
    </source>
</reference>
<keyword evidence="2" id="KW-1185">Reference proteome</keyword>
<accession>A0ACB6ZVV8</accession>
<sequence>MGEKITSYLRARSSETSPLVLFLYNVFWAKNCFPTGSFPEVEEGINSLLYDPPKRYDLTPQSIGGSGWHQPSFDQDRDANRSRDPRRPPSASVQDQNPRRGEGKVYLLDLRPAIESVCRYQDPKRNLYSAAQKFGIQVSEEERNPVHDSLLIIRLWTLVFSGSPKKIREEELESARKSAPAKPEFENELKSENTKGATPIQPDDEDVDPNDIPPGPSDANSSSSTFGKPQVAPEVDWENPFDEDEDDDD</sequence>
<organism evidence="1 2">
    <name type="scientific">Thelephora ganbajun</name>
    <name type="common">Ganba fungus</name>
    <dbReference type="NCBI Taxonomy" id="370292"/>
    <lineage>
        <taxon>Eukaryota</taxon>
        <taxon>Fungi</taxon>
        <taxon>Dikarya</taxon>
        <taxon>Basidiomycota</taxon>
        <taxon>Agaricomycotina</taxon>
        <taxon>Agaricomycetes</taxon>
        <taxon>Thelephorales</taxon>
        <taxon>Thelephoraceae</taxon>
        <taxon>Thelephora</taxon>
    </lineage>
</organism>
<evidence type="ECO:0000313" key="1">
    <source>
        <dbReference type="EMBL" id="KAF9653677.1"/>
    </source>
</evidence>
<proteinExistence type="predicted"/>
<protein>
    <submittedName>
        <fullName evidence="1">Uncharacterized protein</fullName>
    </submittedName>
</protein>